<dbReference type="AlphaFoldDB" id="A0A804KPS0"/>
<keyword evidence="17" id="KW-1185">Reference proteome</keyword>
<dbReference type="EnsemblPlants" id="Ma09_t28670.1">
    <property type="protein sequence ID" value="Ma09_p28670.1"/>
    <property type="gene ID" value="Ma09_g28670"/>
</dbReference>
<feature type="binding site" evidence="13">
    <location>
        <position position="280"/>
    </location>
    <ligand>
        <name>Mn(2+)</name>
        <dbReference type="ChEBI" id="CHEBI:29035"/>
    </ligand>
</feature>
<protein>
    <submittedName>
        <fullName evidence="15">(wild Malaysian banana) hypothetical protein</fullName>
    </submittedName>
</protein>
<sequence length="730" mass="82680">MAERRLLSLFGTERAKGRTAYKLFASSMLVNICLVLFYRATNIPGRGEQGRWAWMGMLAAELWFTFYWIITQSVRWNPIYRHTFKERLSQIDASELPGLDIFVCTADPVAEPPALVISTVLSVMAYDYPPEKLSVYLSDDAGSELTFYALWEAAQFARHWLPFCRRHKVEPRSPAAYFSSRSHPCDTCNDTERSYMKNLYKEMESRIDAVVMLGKVHEDLRSRKGFSEWKSGMTSRNHQPIVQILTDSSDKSSVDDDGTVLPTLVYMAREKRPQHHHNFKAGAMNALIRVSSVISNSPVILNVDCDMYSNNVESIRDALCFFLDEEKGHDIGFVQFPQNFENSTKNDLYGNAFKVINAVELAGLDSWGGPLYIGTGCFHRREVLCGRKYSKDYKEDWKRETKRKKEDTAFILEERAKSLATCTYEHNTPWGNEMGLQYGCPVEDVITGLAIQCRGWRSVYFNPPRKGFLGVAPSTLAETLVQHKRWSEGNFQIFLSKYCSFLQGHGKLKLGLQMAYCIYGLWAPNSIPTLYYVTIPSLSLLKGISLFPKVSSPWIIPFAYVAIAKNAYGLVESLACGDTLIGWWNIQRMWLLKRITSYLYGTVDAILKVMGFPRTGFTITAKMADADASKRYEQEIMEFGSTSSSPMFVVIATTALLNLLCLVVGLQRLVADWDFGDQFLIQLLLCGVVVALNLPIYEALFLRKDKGRMAPAVTYISLGFTALAYLLPIV</sequence>
<feature type="transmembrane region" description="Helical" evidence="14">
    <location>
        <begin position="647"/>
        <end position="667"/>
    </location>
</feature>
<feature type="transmembrane region" description="Helical" evidence="14">
    <location>
        <begin position="679"/>
        <end position="697"/>
    </location>
</feature>
<dbReference type="GO" id="GO:0016759">
    <property type="term" value="F:cellulose synthase activity"/>
    <property type="evidence" value="ECO:0000318"/>
    <property type="project" value="GO_Central"/>
</dbReference>
<evidence type="ECO:0000256" key="2">
    <source>
        <dbReference type="ARBA" id="ARBA00022676"/>
    </source>
</evidence>
<keyword evidence="2" id="KW-0328">Glycosyltransferase</keyword>
<feature type="transmembrane region" description="Helical" evidence="14">
    <location>
        <begin position="21"/>
        <end position="40"/>
    </location>
</feature>
<feature type="binding site" evidence="12">
    <location>
        <position position="140"/>
    </location>
    <ligand>
        <name>UDP-alpha-D-glucose</name>
        <dbReference type="ChEBI" id="CHEBI:58885"/>
    </ligand>
</feature>
<keyword evidence="8" id="KW-0961">Cell wall biogenesis/degradation</keyword>
<dbReference type="GO" id="GO:0016760">
    <property type="term" value="F:cellulose synthase (UDP-forming) activity"/>
    <property type="evidence" value="ECO:0007669"/>
    <property type="project" value="InterPro"/>
</dbReference>
<comment type="function">
    <text evidence="9">Thought to be a Golgi-localized beta-glycan synthase that polymerize the backbones of noncellulosic polysaccharides (hemicelluloses) of plant cell wall.</text>
</comment>
<dbReference type="GO" id="GO:0000139">
    <property type="term" value="C:Golgi membrane"/>
    <property type="evidence" value="ECO:0007669"/>
    <property type="project" value="UniProtKB-SubCell"/>
</dbReference>
<evidence type="ECO:0000256" key="1">
    <source>
        <dbReference type="ARBA" id="ARBA00004653"/>
    </source>
</evidence>
<proteinExistence type="inferred from homology"/>
<name>A0A804KPS0_MUSAM</name>
<dbReference type="Proteomes" id="UP000012960">
    <property type="component" value="Unplaced"/>
</dbReference>
<keyword evidence="3" id="KW-0808">Transferase</keyword>
<dbReference type="GO" id="GO:0071555">
    <property type="term" value="P:cell wall organization"/>
    <property type="evidence" value="ECO:0007669"/>
    <property type="project" value="UniProtKB-KW"/>
</dbReference>
<dbReference type="FunFam" id="3.90.550.10:FF:000173">
    <property type="entry name" value="Cellulose synthase-like protein E1"/>
    <property type="match status" value="1"/>
</dbReference>
<dbReference type="GO" id="GO:0009833">
    <property type="term" value="P:plant-type primary cell wall biogenesis"/>
    <property type="evidence" value="ECO:0000318"/>
    <property type="project" value="GO_Central"/>
</dbReference>
<keyword evidence="7 14" id="KW-0472">Membrane</keyword>
<evidence type="ECO:0000256" key="5">
    <source>
        <dbReference type="ARBA" id="ARBA00022989"/>
    </source>
</evidence>
<dbReference type="Pfam" id="PF03552">
    <property type="entry name" value="Cellulose_synt"/>
    <property type="match status" value="2"/>
</dbReference>
<feature type="active site" evidence="11">
    <location>
        <position position="444"/>
    </location>
</feature>
<dbReference type="FunFam" id="3.90.550.10:FF:000138">
    <property type="entry name" value="Cellulose synthase isolog"/>
    <property type="match status" value="1"/>
</dbReference>
<evidence type="ECO:0000256" key="6">
    <source>
        <dbReference type="ARBA" id="ARBA00023034"/>
    </source>
</evidence>
<reference evidence="16" key="2">
    <citation type="submission" date="2021-05" db="UniProtKB">
        <authorList>
            <consortium name="EnsemblPlants"/>
        </authorList>
    </citation>
    <scope>IDENTIFICATION</scope>
    <source>
        <strain evidence="16">subsp. malaccensis</strain>
    </source>
</reference>
<dbReference type="EMBL" id="HG996474">
    <property type="protein sequence ID" value="CAG1836767.1"/>
    <property type="molecule type" value="Genomic_DNA"/>
</dbReference>
<evidence type="ECO:0000313" key="16">
    <source>
        <dbReference type="EnsemblPlants" id="Ma09_p28670.2"/>
    </source>
</evidence>
<dbReference type="Gramene" id="Ma09_t28670.2">
    <property type="protein sequence ID" value="Ma09_p28670.2"/>
    <property type="gene ID" value="Ma09_g28670"/>
</dbReference>
<feature type="binding site" evidence="12">
    <location>
        <position position="111"/>
    </location>
    <ligand>
        <name>UDP-alpha-D-glucose</name>
        <dbReference type="ChEBI" id="CHEBI:58885"/>
    </ligand>
</feature>
<reference evidence="15" key="1">
    <citation type="submission" date="2021-03" db="EMBL/GenBank/DDBJ databases">
        <authorList>
            <consortium name="Genoscope - CEA"/>
            <person name="William W."/>
        </authorList>
    </citation>
    <scope>NUCLEOTIDE SEQUENCE</scope>
    <source>
        <strain evidence="15">Doubled-haploid Pahang</strain>
    </source>
</reference>
<keyword evidence="4 14" id="KW-0812">Transmembrane</keyword>
<comment type="similarity">
    <text evidence="10">Belongs to the glycosyltransferase 2 family. Plant cellulose synthase-like E subfamily.</text>
</comment>
<comment type="subcellular location">
    <subcellularLocation>
        <location evidence="1">Golgi apparatus membrane</location>
        <topology evidence="1">Multi-pass membrane protein</topology>
    </subcellularLocation>
</comment>
<evidence type="ECO:0000256" key="8">
    <source>
        <dbReference type="ARBA" id="ARBA00023316"/>
    </source>
</evidence>
<dbReference type="EnsemblPlants" id="Ma09_t28670.2">
    <property type="protein sequence ID" value="Ma09_p28670.2"/>
    <property type="gene ID" value="Ma09_g28670"/>
</dbReference>
<evidence type="ECO:0000256" key="7">
    <source>
        <dbReference type="ARBA" id="ARBA00023136"/>
    </source>
</evidence>
<feature type="transmembrane region" description="Helical" evidence="14">
    <location>
        <begin position="52"/>
        <end position="70"/>
    </location>
</feature>
<dbReference type="Gene3D" id="3.90.550.10">
    <property type="entry name" value="Spore Coat Polysaccharide Biosynthesis Protein SpsA, Chain A"/>
    <property type="match status" value="2"/>
</dbReference>
<keyword evidence="5 14" id="KW-1133">Transmembrane helix</keyword>
<evidence type="ECO:0000256" key="14">
    <source>
        <dbReference type="SAM" id="Phobius"/>
    </source>
</evidence>
<dbReference type="Gramene" id="Ma09_t28670.1">
    <property type="protein sequence ID" value="Ma09_p28670.1"/>
    <property type="gene ID" value="Ma09_g28670"/>
</dbReference>
<feature type="transmembrane region" description="Helical" evidence="14">
    <location>
        <begin position="709"/>
        <end position="727"/>
    </location>
</feature>
<evidence type="ECO:0000256" key="11">
    <source>
        <dbReference type="PIRSR" id="PIRSR605150-1"/>
    </source>
</evidence>
<dbReference type="OrthoDB" id="72851at2759"/>
<dbReference type="GO" id="GO:0005886">
    <property type="term" value="C:plasma membrane"/>
    <property type="evidence" value="ECO:0000318"/>
    <property type="project" value="GO_Central"/>
</dbReference>
<accession>A0A804KPS0</accession>
<gene>
    <name evidence="15" type="ORF">GSMUA_247360.1</name>
</gene>
<evidence type="ECO:0000256" key="13">
    <source>
        <dbReference type="PIRSR" id="PIRSR605150-3"/>
    </source>
</evidence>
<feature type="binding site" evidence="13">
    <location>
        <position position="304"/>
    </location>
    <ligand>
        <name>Mn(2+)</name>
        <dbReference type="ChEBI" id="CHEBI:29035"/>
    </ligand>
</feature>
<evidence type="ECO:0000313" key="15">
    <source>
        <dbReference type="EMBL" id="CAG1836767.1"/>
    </source>
</evidence>
<evidence type="ECO:0000256" key="3">
    <source>
        <dbReference type="ARBA" id="ARBA00022679"/>
    </source>
</evidence>
<feature type="active site" evidence="11">
    <location>
        <position position="140"/>
    </location>
</feature>
<dbReference type="GO" id="GO:0030244">
    <property type="term" value="P:cellulose biosynthetic process"/>
    <property type="evidence" value="ECO:0000318"/>
    <property type="project" value="GO_Central"/>
</dbReference>
<evidence type="ECO:0000313" key="17">
    <source>
        <dbReference type="Proteomes" id="UP000012960"/>
    </source>
</evidence>
<evidence type="ECO:0000256" key="9">
    <source>
        <dbReference type="ARBA" id="ARBA00037405"/>
    </source>
</evidence>
<dbReference type="InterPro" id="IPR029044">
    <property type="entry name" value="Nucleotide-diphossugar_trans"/>
</dbReference>
<evidence type="ECO:0000256" key="12">
    <source>
        <dbReference type="PIRSR" id="PIRSR605150-2"/>
    </source>
</evidence>
<dbReference type="PANTHER" id="PTHR13301">
    <property type="entry name" value="X-BOX TRANSCRIPTION FACTOR-RELATED"/>
    <property type="match status" value="1"/>
</dbReference>
<dbReference type="SUPFAM" id="SSF53448">
    <property type="entry name" value="Nucleotide-diphospho-sugar transferases"/>
    <property type="match status" value="1"/>
</dbReference>
<dbReference type="OMA" id="QAFRWNL"/>
<evidence type="ECO:0000256" key="10">
    <source>
        <dbReference type="ARBA" id="ARBA00060766"/>
    </source>
</evidence>
<organism evidence="16 17">
    <name type="scientific">Musa acuminata subsp. malaccensis</name>
    <name type="common">Wild banana</name>
    <name type="synonym">Musa malaccensis</name>
    <dbReference type="NCBI Taxonomy" id="214687"/>
    <lineage>
        <taxon>Eukaryota</taxon>
        <taxon>Viridiplantae</taxon>
        <taxon>Streptophyta</taxon>
        <taxon>Embryophyta</taxon>
        <taxon>Tracheophyta</taxon>
        <taxon>Spermatophyta</taxon>
        <taxon>Magnoliopsida</taxon>
        <taxon>Liliopsida</taxon>
        <taxon>Zingiberales</taxon>
        <taxon>Musaceae</taxon>
        <taxon>Musa</taxon>
    </lineage>
</organism>
<keyword evidence="6" id="KW-0333">Golgi apparatus</keyword>
<evidence type="ECO:0000256" key="4">
    <source>
        <dbReference type="ARBA" id="ARBA00022692"/>
    </source>
</evidence>
<dbReference type="FunCoup" id="A0A804KPS0">
    <property type="interactions" value="807"/>
</dbReference>
<dbReference type="InterPro" id="IPR005150">
    <property type="entry name" value="Cellulose_synth"/>
</dbReference>